<protein>
    <submittedName>
        <fullName evidence="1">Uncharacterized protein</fullName>
    </submittedName>
</protein>
<accession>A0A9J6H921</accession>
<comment type="caution">
    <text evidence="1">The sequence shown here is derived from an EMBL/GenBank/DDBJ whole genome shotgun (WGS) entry which is preliminary data.</text>
</comment>
<proteinExistence type="predicted"/>
<dbReference type="Proteomes" id="UP000821853">
    <property type="component" value="Unassembled WGS sequence"/>
</dbReference>
<evidence type="ECO:0000313" key="2">
    <source>
        <dbReference type="Proteomes" id="UP000821853"/>
    </source>
</evidence>
<dbReference type="OrthoDB" id="2163268at2759"/>
<dbReference type="SUPFAM" id="SSF52047">
    <property type="entry name" value="RNI-like"/>
    <property type="match status" value="1"/>
</dbReference>
<name>A0A9J6H921_HAELO</name>
<dbReference type="OMA" id="IENDEMA"/>
<dbReference type="InterPro" id="IPR032675">
    <property type="entry name" value="LRR_dom_sf"/>
</dbReference>
<evidence type="ECO:0000313" key="1">
    <source>
        <dbReference type="EMBL" id="KAH9383497.1"/>
    </source>
</evidence>
<dbReference type="AlphaFoldDB" id="A0A9J6H921"/>
<dbReference type="VEuPathDB" id="VectorBase:HLOH_051921"/>
<reference evidence="1 2" key="1">
    <citation type="journal article" date="2020" name="Cell">
        <title>Large-Scale Comparative Analyses of Tick Genomes Elucidate Their Genetic Diversity and Vector Capacities.</title>
        <authorList>
            <consortium name="Tick Genome and Microbiome Consortium (TIGMIC)"/>
            <person name="Jia N."/>
            <person name="Wang J."/>
            <person name="Shi W."/>
            <person name="Du L."/>
            <person name="Sun Y."/>
            <person name="Zhan W."/>
            <person name="Jiang J.F."/>
            <person name="Wang Q."/>
            <person name="Zhang B."/>
            <person name="Ji P."/>
            <person name="Bell-Sakyi L."/>
            <person name="Cui X.M."/>
            <person name="Yuan T.T."/>
            <person name="Jiang B.G."/>
            <person name="Yang W.F."/>
            <person name="Lam T.T."/>
            <person name="Chang Q.C."/>
            <person name="Ding S.J."/>
            <person name="Wang X.J."/>
            <person name="Zhu J.G."/>
            <person name="Ruan X.D."/>
            <person name="Zhao L."/>
            <person name="Wei J.T."/>
            <person name="Ye R.Z."/>
            <person name="Que T.C."/>
            <person name="Du C.H."/>
            <person name="Zhou Y.H."/>
            <person name="Cheng J.X."/>
            <person name="Dai P.F."/>
            <person name="Guo W.B."/>
            <person name="Han X.H."/>
            <person name="Huang E.J."/>
            <person name="Li L.F."/>
            <person name="Wei W."/>
            <person name="Gao Y.C."/>
            <person name="Liu J.Z."/>
            <person name="Shao H.Z."/>
            <person name="Wang X."/>
            <person name="Wang C.C."/>
            <person name="Yang T.C."/>
            <person name="Huo Q.B."/>
            <person name="Li W."/>
            <person name="Chen H.Y."/>
            <person name="Chen S.E."/>
            <person name="Zhou L.G."/>
            <person name="Ni X.B."/>
            <person name="Tian J.H."/>
            <person name="Sheng Y."/>
            <person name="Liu T."/>
            <person name="Pan Y.S."/>
            <person name="Xia L.Y."/>
            <person name="Li J."/>
            <person name="Zhao F."/>
            <person name="Cao W.C."/>
        </authorList>
    </citation>
    <scope>NUCLEOTIDE SEQUENCE [LARGE SCALE GENOMIC DNA]</scope>
    <source>
        <strain evidence="1">HaeL-2018</strain>
    </source>
</reference>
<gene>
    <name evidence="1" type="ORF">HPB48_025012</name>
</gene>
<dbReference type="EMBL" id="JABSTR010001135">
    <property type="protein sequence ID" value="KAH9383497.1"/>
    <property type="molecule type" value="Genomic_DNA"/>
</dbReference>
<sequence>MYCQLGMCVFDQCCFSFRAALARQLAQDECYGRVQLPWTDRDLPGLTAALTSSLAGIEELCLPDTGKLYLPDLKQLFDALACSKCVRTFRVTIKGNFGNIGAAFCEMLKVNQSIDFLDLTNDRDGGDFVKNVSYALAENVSITKIVLRIDKVCGLETVQALSYLLAHNQTVTNFFVEFKTQLSPEFLEEFSQGLLHNKTIVKFKLAQNLYGQQTRFPLHEAVHRNRGALNRAVDFVISPSLDRQCAEGFEHFSGRPCLLKHLKKSLWKNGAGNTASH</sequence>
<keyword evidence="2" id="KW-1185">Reference proteome</keyword>
<organism evidence="1 2">
    <name type="scientific">Haemaphysalis longicornis</name>
    <name type="common">Bush tick</name>
    <dbReference type="NCBI Taxonomy" id="44386"/>
    <lineage>
        <taxon>Eukaryota</taxon>
        <taxon>Metazoa</taxon>
        <taxon>Ecdysozoa</taxon>
        <taxon>Arthropoda</taxon>
        <taxon>Chelicerata</taxon>
        <taxon>Arachnida</taxon>
        <taxon>Acari</taxon>
        <taxon>Parasitiformes</taxon>
        <taxon>Ixodida</taxon>
        <taxon>Ixodoidea</taxon>
        <taxon>Ixodidae</taxon>
        <taxon>Haemaphysalinae</taxon>
        <taxon>Haemaphysalis</taxon>
    </lineage>
</organism>
<dbReference type="Gene3D" id="3.80.10.10">
    <property type="entry name" value="Ribonuclease Inhibitor"/>
    <property type="match status" value="1"/>
</dbReference>